<evidence type="ECO:0000313" key="2">
    <source>
        <dbReference type="EMBL" id="PWD51894.1"/>
    </source>
</evidence>
<feature type="region of interest" description="Disordered" evidence="1">
    <location>
        <begin position="1"/>
        <end position="74"/>
    </location>
</feature>
<gene>
    <name evidence="2" type="ORF">C8046_15845</name>
</gene>
<keyword evidence="3" id="KW-1185">Reference proteome</keyword>
<comment type="caution">
    <text evidence="2">The sequence shown here is derived from an EMBL/GenBank/DDBJ whole genome shotgun (WGS) entry which is preliminary data.</text>
</comment>
<dbReference type="AlphaFoldDB" id="A0A2U1ZY54"/>
<dbReference type="Proteomes" id="UP000245166">
    <property type="component" value="Unassembled WGS sequence"/>
</dbReference>
<protein>
    <submittedName>
        <fullName evidence="2">Uncharacterized protein</fullName>
    </submittedName>
</protein>
<sequence>MTGSCAVTRHPASGSGPVRSEPPCACTRSRMPRRPWPPASRPRPAPRPASSPARIGARPSSTTSTTTWSAPHRTVATAERASLACRRVLLNDSWTSR</sequence>
<feature type="compositionally biased region" description="Low complexity" evidence="1">
    <location>
        <begin position="50"/>
        <end position="67"/>
    </location>
</feature>
<reference evidence="2 3" key="1">
    <citation type="submission" date="2018-03" db="EMBL/GenBank/DDBJ databases">
        <title>Genome assembly of novel Miniimonas species PCH200.</title>
        <authorList>
            <person name="Thakur V."/>
            <person name="Kumar V."/>
            <person name="Singh D."/>
        </authorList>
    </citation>
    <scope>NUCLEOTIDE SEQUENCE [LARGE SCALE GENOMIC DNA]</scope>
    <source>
        <strain evidence="2 3">PCH200</strain>
    </source>
</reference>
<evidence type="ECO:0000313" key="3">
    <source>
        <dbReference type="Proteomes" id="UP000245166"/>
    </source>
</evidence>
<proteinExistence type="predicted"/>
<feature type="compositionally biased region" description="Pro residues" evidence="1">
    <location>
        <begin position="34"/>
        <end position="49"/>
    </location>
</feature>
<dbReference type="EMBL" id="PYHR01000002">
    <property type="protein sequence ID" value="PWD51894.1"/>
    <property type="molecule type" value="Genomic_DNA"/>
</dbReference>
<name>A0A2U1ZY54_9MICO</name>
<organism evidence="2 3">
    <name type="scientific">Serinibacter arcticus</name>
    <dbReference type="NCBI Taxonomy" id="1655435"/>
    <lineage>
        <taxon>Bacteria</taxon>
        <taxon>Bacillati</taxon>
        <taxon>Actinomycetota</taxon>
        <taxon>Actinomycetes</taxon>
        <taxon>Micrococcales</taxon>
        <taxon>Beutenbergiaceae</taxon>
        <taxon>Serinibacter</taxon>
    </lineage>
</organism>
<accession>A0A2U1ZY54</accession>
<evidence type="ECO:0000256" key="1">
    <source>
        <dbReference type="SAM" id="MobiDB-lite"/>
    </source>
</evidence>